<organism evidence="11 12">
    <name type="scientific">Gottfriedia luciferensis</name>
    <dbReference type="NCBI Taxonomy" id="178774"/>
    <lineage>
        <taxon>Bacteria</taxon>
        <taxon>Bacillati</taxon>
        <taxon>Bacillota</taxon>
        <taxon>Bacilli</taxon>
        <taxon>Bacillales</taxon>
        <taxon>Bacillaceae</taxon>
        <taxon>Gottfriedia</taxon>
    </lineage>
</organism>
<evidence type="ECO:0000313" key="11">
    <source>
        <dbReference type="EMBL" id="ODG90324.1"/>
    </source>
</evidence>
<reference evidence="11 12" key="1">
    <citation type="submission" date="2016-07" db="EMBL/GenBank/DDBJ databases">
        <authorList>
            <person name="Townsley L."/>
            <person name="Shank E.A."/>
        </authorList>
    </citation>
    <scope>NUCLEOTIDE SEQUENCE [LARGE SCALE GENOMIC DNA]</scope>
    <source>
        <strain evidence="11 12">CH01</strain>
    </source>
</reference>
<accession>A0ABX2ZPB6</accession>
<evidence type="ECO:0000259" key="10">
    <source>
        <dbReference type="Pfam" id="PF02602"/>
    </source>
</evidence>
<dbReference type="PANTHER" id="PTHR38042">
    <property type="entry name" value="UROPORPHYRINOGEN-III SYNTHASE, CHLOROPLASTIC"/>
    <property type="match status" value="1"/>
</dbReference>
<evidence type="ECO:0000256" key="9">
    <source>
        <dbReference type="RuleBase" id="RU366031"/>
    </source>
</evidence>
<evidence type="ECO:0000256" key="6">
    <source>
        <dbReference type="ARBA" id="ARBA00037589"/>
    </source>
</evidence>
<dbReference type="InterPro" id="IPR039793">
    <property type="entry name" value="UROS/Hem4"/>
</dbReference>
<dbReference type="EC" id="4.2.1.75" evidence="3 9"/>
<dbReference type="Pfam" id="PF02602">
    <property type="entry name" value="HEM4"/>
    <property type="match status" value="1"/>
</dbReference>
<keyword evidence="5 9" id="KW-0627">Porphyrin biosynthesis</keyword>
<evidence type="ECO:0000256" key="1">
    <source>
        <dbReference type="ARBA" id="ARBA00004772"/>
    </source>
</evidence>
<comment type="pathway">
    <text evidence="1 9">Porphyrin-containing compound metabolism; protoporphyrin-IX biosynthesis; coproporphyrinogen-III from 5-aminolevulinate: step 3/4.</text>
</comment>
<evidence type="ECO:0000256" key="8">
    <source>
        <dbReference type="ARBA" id="ARBA00048617"/>
    </source>
</evidence>
<dbReference type="RefSeq" id="WP_069035194.1">
    <property type="nucleotide sequence ID" value="NZ_MDKC01000035.1"/>
</dbReference>
<dbReference type="InterPro" id="IPR003754">
    <property type="entry name" value="4pyrrol_synth_uPrphyn_synth"/>
</dbReference>
<protein>
    <recommendedName>
        <fullName evidence="7 9">Uroporphyrinogen-III synthase</fullName>
        <ecNumber evidence="3 9">4.2.1.75</ecNumber>
    </recommendedName>
</protein>
<evidence type="ECO:0000256" key="7">
    <source>
        <dbReference type="ARBA" id="ARBA00040167"/>
    </source>
</evidence>
<name>A0ABX2ZPB6_9BACI</name>
<comment type="similarity">
    <text evidence="2 9">Belongs to the uroporphyrinogen-III synthase family.</text>
</comment>
<evidence type="ECO:0000313" key="12">
    <source>
        <dbReference type="Proteomes" id="UP000094580"/>
    </source>
</evidence>
<comment type="caution">
    <text evidence="11">The sequence shown here is derived from an EMBL/GenBank/DDBJ whole genome shotgun (WGS) entry which is preliminary data.</text>
</comment>
<comment type="function">
    <text evidence="6 9">Catalyzes cyclization of the linear tetrapyrrole, hydroxymethylbilane, to the macrocyclic uroporphyrinogen III.</text>
</comment>
<dbReference type="InterPro" id="IPR036108">
    <property type="entry name" value="4pyrrol_syn_uPrphyn_synt_sf"/>
</dbReference>
<dbReference type="Proteomes" id="UP000094580">
    <property type="component" value="Unassembled WGS sequence"/>
</dbReference>
<evidence type="ECO:0000256" key="3">
    <source>
        <dbReference type="ARBA" id="ARBA00013109"/>
    </source>
</evidence>
<dbReference type="Gene3D" id="3.40.50.10090">
    <property type="match status" value="2"/>
</dbReference>
<dbReference type="EMBL" id="MDKC01000035">
    <property type="protein sequence ID" value="ODG90324.1"/>
    <property type="molecule type" value="Genomic_DNA"/>
</dbReference>
<dbReference type="CDD" id="cd06578">
    <property type="entry name" value="HemD"/>
    <property type="match status" value="1"/>
</dbReference>
<keyword evidence="12" id="KW-1185">Reference proteome</keyword>
<dbReference type="PANTHER" id="PTHR38042:SF1">
    <property type="entry name" value="UROPORPHYRINOGEN-III SYNTHASE, CHLOROPLASTIC"/>
    <property type="match status" value="1"/>
</dbReference>
<proteinExistence type="inferred from homology"/>
<dbReference type="SUPFAM" id="SSF69618">
    <property type="entry name" value="HemD-like"/>
    <property type="match status" value="1"/>
</dbReference>
<evidence type="ECO:0000256" key="4">
    <source>
        <dbReference type="ARBA" id="ARBA00023239"/>
    </source>
</evidence>
<sequence>MNNSLNGMKILVTRAEQQADEFNQLIHQFGGCPINLPLQKIVKSDISIHELEKLVLDSEWILFTSVNSVNYFVQKITKDLKQKILQKKIGAVGEKTKNRLVEEGFEVTFIPSQFTGKTFASELSYIVEKGTKFLFLRGSLASDNVTKILGDNGHIVNSLTVYETIANLGIKNELLNLLINKKLDVITFLNPFSVEQFCFLIGNTISMEDLKNIQIACIGEVTAQKAREKGLNNIIVPSKFTTEALIKKIVDDID</sequence>
<gene>
    <name evidence="11" type="ORF">BED47_13430</name>
</gene>
<feature type="domain" description="Tetrapyrrole biosynthesis uroporphyrinogen III synthase" evidence="10">
    <location>
        <begin position="20"/>
        <end position="246"/>
    </location>
</feature>
<evidence type="ECO:0000256" key="2">
    <source>
        <dbReference type="ARBA" id="ARBA00008133"/>
    </source>
</evidence>
<evidence type="ECO:0000256" key="5">
    <source>
        <dbReference type="ARBA" id="ARBA00023244"/>
    </source>
</evidence>
<keyword evidence="4 9" id="KW-0456">Lyase</keyword>
<comment type="catalytic activity">
    <reaction evidence="8 9">
        <text>hydroxymethylbilane = uroporphyrinogen III + H2O</text>
        <dbReference type="Rhea" id="RHEA:18965"/>
        <dbReference type="ChEBI" id="CHEBI:15377"/>
        <dbReference type="ChEBI" id="CHEBI:57308"/>
        <dbReference type="ChEBI" id="CHEBI:57845"/>
        <dbReference type="EC" id="4.2.1.75"/>
    </reaction>
</comment>